<evidence type="ECO:0000313" key="2">
    <source>
        <dbReference type="Proteomes" id="UP000829447"/>
    </source>
</evidence>
<evidence type="ECO:0000313" key="1">
    <source>
        <dbReference type="EMBL" id="MCI4388238.1"/>
    </source>
</evidence>
<proteinExistence type="predicted"/>
<protein>
    <submittedName>
        <fullName evidence="1">Uncharacterized protein</fullName>
    </submittedName>
</protein>
<sequence>MDPDGQLRNLRDFLLVYNRMTEICFQRCTNNFNYRNLTMDEEHCVDSCAGKLIRSNHRLMGTYVKLMPAMVQRRMEEMESKAAEAAKATEAVGPAEPLAGGLNSSESPSTAVASTLATPSLGVPTATSAAEQAGTAASNGTVQSAPSLSTNEGLVSHIPIPVVTGSAHTPSAKPPVVVPSKQASVEVTSSLLEGLKVSTPPANPNVPAQESLSSGTAGIPLRNVDVNHIGVVNSSISPPAPAHQSTGGEGPPS</sequence>
<dbReference type="EMBL" id="CM040470">
    <property type="protein sequence ID" value="MCI4388238.1"/>
    <property type="molecule type" value="Genomic_DNA"/>
</dbReference>
<dbReference type="Proteomes" id="UP000829447">
    <property type="component" value="Linkage Group LG17"/>
</dbReference>
<gene>
    <name evidence="1" type="ORF">PGIGA_G00083440</name>
</gene>
<comment type="caution">
    <text evidence="1">The sequence shown here is derived from an EMBL/GenBank/DDBJ whole genome shotgun (WGS) entry which is preliminary data.</text>
</comment>
<accession>A0ACC5XA51</accession>
<name>A0ACC5XA51_PANGG</name>
<reference evidence="1 2" key="1">
    <citation type="journal article" date="2022" name="bioRxiv">
        <title>An ancient truncated duplication of the anti-Mullerian hormone receptor type 2 gene is a potential conserved master sex determinant in the Pangasiidae catfish family.</title>
        <authorList>
            <person name="Wen M."/>
            <person name="Pan Q."/>
            <person name="Jouanno E."/>
            <person name="Montfort J."/>
            <person name="Zahm M."/>
            <person name="Cabau C."/>
            <person name="Klopp C."/>
            <person name="Iampietro C."/>
            <person name="Roques C."/>
            <person name="Bouchez O."/>
            <person name="Castinel A."/>
            <person name="Donnadieu C."/>
            <person name="Parrinello H."/>
            <person name="Poncet C."/>
            <person name="Belmonte E."/>
            <person name="Gautier V."/>
            <person name="Avarre J.-C."/>
            <person name="Dugue R."/>
            <person name="Gustiano R."/>
            <person name="Ha T.T.T."/>
            <person name="Campet M."/>
            <person name="Sriphairoj K."/>
            <person name="Ribolli J."/>
            <person name="de Almeida F.L."/>
            <person name="Desvignes T."/>
            <person name="Postlethwait J.H."/>
            <person name="Bucao C.F."/>
            <person name="Robinson-Rechavi M."/>
            <person name="Bobe J."/>
            <person name="Herpin A."/>
            <person name="Guiguen Y."/>
        </authorList>
    </citation>
    <scope>NUCLEOTIDE SEQUENCE [LARGE SCALE GENOMIC DNA]</scope>
    <source>
        <strain evidence="1">YG-Dec2019</strain>
    </source>
</reference>
<keyword evidence="2" id="KW-1185">Reference proteome</keyword>
<organism evidence="1 2">
    <name type="scientific">Pangasianodon gigas</name>
    <name type="common">Mekong giant catfish</name>
    <name type="synonym">Pangasius gigas</name>
    <dbReference type="NCBI Taxonomy" id="30993"/>
    <lineage>
        <taxon>Eukaryota</taxon>
        <taxon>Metazoa</taxon>
        <taxon>Chordata</taxon>
        <taxon>Craniata</taxon>
        <taxon>Vertebrata</taxon>
        <taxon>Euteleostomi</taxon>
        <taxon>Actinopterygii</taxon>
        <taxon>Neopterygii</taxon>
        <taxon>Teleostei</taxon>
        <taxon>Ostariophysi</taxon>
        <taxon>Siluriformes</taxon>
        <taxon>Pangasiidae</taxon>
        <taxon>Pangasianodon</taxon>
    </lineage>
</organism>